<dbReference type="Gene3D" id="2.60.200.20">
    <property type="match status" value="1"/>
</dbReference>
<sequence>MQLMFEVYESAGADPASTAPKLFTEAGGVIGRGAGCDWVIADSSRLLSSHHGLVSFREGQYFLTDISSNGICVAGSGERLCKGQARLVEDGDVFQLGALSIRARLVASPAPQGELQRAAGGQIPDDAFLGLDPSRAMDQASLPPDDILATSDEPAQRVYQQAPDRDYMSLPRRVEPVPDGPPLEDLERTPALHASFCAQFSAALGLDLNGVDTPRREALAIKVASLLKQGIEGLQQSLRTCDELKNESNLAPSEARLRSANPLRHCSDGKAALAALLGMNEWGQLPAEAALVQAHRDLQSHQVALLTACRTALRNGYRVFAPSHLMLCFERQEKAPWFNADGAHWRAYLRHYQRLIEEEPLSERLLGNDFANAYEEQVRLISTLHAACPG</sequence>
<dbReference type="InterPro" id="IPR017735">
    <property type="entry name" value="T6SS_FHA"/>
</dbReference>
<feature type="domain" description="FHA" evidence="1">
    <location>
        <begin position="28"/>
        <end position="78"/>
    </location>
</feature>
<dbReference type="Pfam" id="PF00498">
    <property type="entry name" value="FHA"/>
    <property type="match status" value="1"/>
</dbReference>
<gene>
    <name evidence="2" type="primary">tagH</name>
    <name evidence="2" type="ORF">GIV46_15425</name>
</gene>
<dbReference type="Pfam" id="PF20232">
    <property type="entry name" value="T6SS_FHA_C"/>
    <property type="match status" value="1"/>
</dbReference>
<evidence type="ECO:0000259" key="1">
    <source>
        <dbReference type="PROSITE" id="PS50006"/>
    </source>
</evidence>
<dbReference type="RefSeq" id="WP_236326112.1">
    <property type="nucleotide sequence ID" value="NZ_WJZX01000057.1"/>
</dbReference>
<dbReference type="CDD" id="cd00060">
    <property type="entry name" value="FHA"/>
    <property type="match status" value="1"/>
</dbReference>
<dbReference type="SUPFAM" id="SSF49879">
    <property type="entry name" value="SMAD/FHA domain"/>
    <property type="match status" value="1"/>
</dbReference>
<dbReference type="InterPro" id="IPR046883">
    <property type="entry name" value="T6SS_FHA_C"/>
</dbReference>
<evidence type="ECO:0000313" key="2">
    <source>
        <dbReference type="EMBL" id="MCF5656404.1"/>
    </source>
</evidence>
<evidence type="ECO:0000313" key="3">
    <source>
        <dbReference type="Proteomes" id="UP000814126"/>
    </source>
</evidence>
<comment type="caution">
    <text evidence="2">The sequence shown here is derived from an EMBL/GenBank/DDBJ whole genome shotgun (WGS) entry which is preliminary data.</text>
</comment>
<protein>
    <submittedName>
        <fullName evidence="2">Type VI secretion system-associated FHA domain protein TagH</fullName>
    </submittedName>
</protein>
<reference evidence="2" key="1">
    <citation type="submission" date="2019-11" db="EMBL/GenBank/DDBJ databases">
        <title>Epiphytic Pseudomonas syringae from cherry orchards.</title>
        <authorList>
            <person name="Hulin M.T."/>
        </authorList>
    </citation>
    <scope>NUCLEOTIDE SEQUENCE</scope>
    <source>
        <strain evidence="2">PA-2-1F</strain>
    </source>
</reference>
<dbReference type="EMBL" id="WJZX01000057">
    <property type="protein sequence ID" value="MCF5656404.1"/>
    <property type="molecule type" value="Genomic_DNA"/>
</dbReference>
<dbReference type="AlphaFoldDB" id="A0AAP2WJX4"/>
<accession>A0AAP2WJX4</accession>
<dbReference type="PROSITE" id="PS50006">
    <property type="entry name" value="FHA_DOMAIN"/>
    <property type="match status" value="1"/>
</dbReference>
<organism evidence="2 3">
    <name type="scientific">Pseudomonas poae</name>
    <dbReference type="NCBI Taxonomy" id="200451"/>
    <lineage>
        <taxon>Bacteria</taxon>
        <taxon>Pseudomonadati</taxon>
        <taxon>Pseudomonadota</taxon>
        <taxon>Gammaproteobacteria</taxon>
        <taxon>Pseudomonadales</taxon>
        <taxon>Pseudomonadaceae</taxon>
        <taxon>Pseudomonas</taxon>
    </lineage>
</organism>
<proteinExistence type="predicted"/>
<dbReference type="InterPro" id="IPR008984">
    <property type="entry name" value="SMAD_FHA_dom_sf"/>
</dbReference>
<dbReference type="Proteomes" id="UP000814126">
    <property type="component" value="Unassembled WGS sequence"/>
</dbReference>
<dbReference type="InterPro" id="IPR000253">
    <property type="entry name" value="FHA_dom"/>
</dbReference>
<dbReference type="NCBIfam" id="TIGR03354">
    <property type="entry name" value="VI_FHA"/>
    <property type="match status" value="1"/>
</dbReference>
<name>A0AAP2WJX4_9PSED</name>